<dbReference type="GO" id="GO:0005737">
    <property type="term" value="C:cytoplasm"/>
    <property type="evidence" value="ECO:0000318"/>
    <property type="project" value="GO_Central"/>
</dbReference>
<proteinExistence type="inferred from homology"/>
<dbReference type="GO" id="GO:0044773">
    <property type="term" value="P:mitotic DNA damage checkpoint signaling"/>
    <property type="evidence" value="ECO:0000318"/>
    <property type="project" value="GO_Central"/>
</dbReference>
<dbReference type="GeneID" id="5020645"/>
<dbReference type="Gene3D" id="1.10.510.10">
    <property type="entry name" value="Transferase(Phosphotransferase) domain 1"/>
    <property type="match status" value="1"/>
</dbReference>
<evidence type="ECO:0000259" key="5">
    <source>
        <dbReference type="PROSITE" id="PS50011"/>
    </source>
</evidence>
<dbReference type="Proteomes" id="UP000000600">
    <property type="component" value="Unassembled WGS sequence"/>
</dbReference>
<dbReference type="OrthoDB" id="4062651at2759"/>
<dbReference type="InParanoid" id="A0C9J6"/>
<dbReference type="PROSITE" id="PS00108">
    <property type="entry name" value="PROTEIN_KINASE_ST"/>
    <property type="match status" value="1"/>
</dbReference>
<feature type="binding site" evidence="3">
    <location>
        <position position="126"/>
    </location>
    <ligand>
        <name>ATP</name>
        <dbReference type="ChEBI" id="CHEBI:30616"/>
    </ligand>
</feature>
<dbReference type="InterPro" id="IPR017441">
    <property type="entry name" value="Protein_kinase_ATP_BS"/>
</dbReference>
<dbReference type="KEGG" id="ptm:GSPATT00006769001"/>
<dbReference type="EMBL" id="CT868052">
    <property type="protein sequence ID" value="CAK67463.1"/>
    <property type="molecule type" value="Genomic_DNA"/>
</dbReference>
<dbReference type="PANTHER" id="PTHR44167">
    <property type="entry name" value="OVARIAN-SPECIFIC SERINE/THREONINE-PROTEIN KINASE LOK-RELATED"/>
    <property type="match status" value="1"/>
</dbReference>
<gene>
    <name evidence="6" type="ORF">GSPATT00006769001</name>
</gene>
<sequence length="418" mass="48763">MLLQFECLRKHLIFDKAYILQCYEREVFIGENRAKPKYYFEVSLKNFIVFHTEQDYFGFSIPYRGKLKLFHANSKKVRELKLLLSGKILFGDLNQFYLQKHQLGHGSFSYVNLLQNLETKEMVAAKFLSKQWKHKTNTERMKAIIQNYLKEIINENNIVQSLNHPNITKIKEVYDKNSEIVIIYEFIDGDTLEKYLHDHCGSLSHFDIQSIMRQILLTLFYVHQQQLIHRDIKPSNIMIQQNHNIKIIDFGLATKIGVTNNDICGTVGYIAPEVLCITTQQSVYSFKCDMFAAGAIFYKLITSHDLFTEAKDYANFQLKLDLLRKLNTPESGIDLLQKLLDFNYKTRLSAKEALSHHYFTESLRVSAKKSLQMSQQNILLANTSQVSLIGTSETPIQNVNIFTQNLNRRFRFSIQLNN</sequence>
<dbReference type="GO" id="GO:0004674">
    <property type="term" value="F:protein serine/threonine kinase activity"/>
    <property type="evidence" value="ECO:0000318"/>
    <property type="project" value="GO_Central"/>
</dbReference>
<dbReference type="SUPFAM" id="SSF56112">
    <property type="entry name" value="Protein kinase-like (PK-like)"/>
    <property type="match status" value="1"/>
</dbReference>
<dbReference type="Pfam" id="PF00069">
    <property type="entry name" value="Pkinase"/>
    <property type="match status" value="1"/>
</dbReference>
<dbReference type="InterPro" id="IPR011009">
    <property type="entry name" value="Kinase-like_dom_sf"/>
</dbReference>
<dbReference type="SMART" id="SM00220">
    <property type="entry name" value="S_TKc"/>
    <property type="match status" value="1"/>
</dbReference>
<dbReference type="PROSITE" id="PS00107">
    <property type="entry name" value="PROTEIN_KINASE_ATP"/>
    <property type="match status" value="1"/>
</dbReference>
<accession>A0C9J6</accession>
<keyword evidence="7" id="KW-1185">Reference proteome</keyword>
<keyword evidence="4" id="KW-0418">Kinase</keyword>
<dbReference type="InterPro" id="IPR000719">
    <property type="entry name" value="Prot_kinase_dom"/>
</dbReference>
<keyword evidence="4" id="KW-0808">Transferase</keyword>
<keyword evidence="2 3" id="KW-0067">ATP-binding</keyword>
<evidence type="ECO:0000313" key="6">
    <source>
        <dbReference type="EMBL" id="CAK67463.1"/>
    </source>
</evidence>
<evidence type="ECO:0000256" key="1">
    <source>
        <dbReference type="ARBA" id="ARBA00022741"/>
    </source>
</evidence>
<dbReference type="PANTHER" id="PTHR44167:SF18">
    <property type="entry name" value="PROTEIN KINASE DOMAIN-CONTAINING PROTEIN"/>
    <property type="match status" value="1"/>
</dbReference>
<dbReference type="PROSITE" id="PS50011">
    <property type="entry name" value="PROTEIN_KINASE_DOM"/>
    <property type="match status" value="1"/>
</dbReference>
<evidence type="ECO:0000256" key="2">
    <source>
        <dbReference type="ARBA" id="ARBA00022840"/>
    </source>
</evidence>
<reference evidence="6 7" key="1">
    <citation type="journal article" date="2006" name="Nature">
        <title>Global trends of whole-genome duplications revealed by the ciliate Paramecium tetraurelia.</title>
        <authorList>
            <consortium name="Genoscope"/>
            <person name="Aury J.-M."/>
            <person name="Jaillon O."/>
            <person name="Duret L."/>
            <person name="Noel B."/>
            <person name="Jubin C."/>
            <person name="Porcel B.M."/>
            <person name="Segurens B."/>
            <person name="Daubin V."/>
            <person name="Anthouard V."/>
            <person name="Aiach N."/>
            <person name="Arnaiz O."/>
            <person name="Billaut A."/>
            <person name="Beisson J."/>
            <person name="Blanc I."/>
            <person name="Bouhouche K."/>
            <person name="Camara F."/>
            <person name="Duharcourt S."/>
            <person name="Guigo R."/>
            <person name="Gogendeau D."/>
            <person name="Katinka M."/>
            <person name="Keller A.-M."/>
            <person name="Kissmehl R."/>
            <person name="Klotz C."/>
            <person name="Koll F."/>
            <person name="Le Moue A."/>
            <person name="Lepere C."/>
            <person name="Malinsky S."/>
            <person name="Nowacki M."/>
            <person name="Nowak J.K."/>
            <person name="Plattner H."/>
            <person name="Poulain J."/>
            <person name="Ruiz F."/>
            <person name="Serrano V."/>
            <person name="Zagulski M."/>
            <person name="Dessen P."/>
            <person name="Betermier M."/>
            <person name="Weissenbach J."/>
            <person name="Scarpelli C."/>
            <person name="Schachter V."/>
            <person name="Sperling L."/>
            <person name="Meyer E."/>
            <person name="Cohen J."/>
            <person name="Wincker P."/>
        </authorList>
    </citation>
    <scope>NUCLEOTIDE SEQUENCE [LARGE SCALE GENOMIC DNA]</scope>
    <source>
        <strain evidence="6 7">Stock d4-2</strain>
    </source>
</reference>
<dbReference type="eggNOG" id="KOG0615">
    <property type="taxonomic scope" value="Eukaryota"/>
</dbReference>
<dbReference type="InterPro" id="IPR008271">
    <property type="entry name" value="Ser/Thr_kinase_AS"/>
</dbReference>
<keyword evidence="4" id="KW-0723">Serine/threonine-protein kinase</keyword>
<evidence type="ECO:0000256" key="3">
    <source>
        <dbReference type="PROSITE-ProRule" id="PRU10141"/>
    </source>
</evidence>
<feature type="domain" description="Protein kinase" evidence="5">
    <location>
        <begin position="97"/>
        <end position="359"/>
    </location>
</feature>
<dbReference type="AlphaFoldDB" id="A0C9J6"/>
<dbReference type="RefSeq" id="XP_001434860.1">
    <property type="nucleotide sequence ID" value="XM_001434823.1"/>
</dbReference>
<dbReference type="HOGENOM" id="CLU_000288_177_2_1"/>
<dbReference type="GO" id="GO:0005634">
    <property type="term" value="C:nucleus"/>
    <property type="evidence" value="ECO:0000318"/>
    <property type="project" value="GO_Central"/>
</dbReference>
<keyword evidence="1 3" id="KW-0547">Nucleotide-binding</keyword>
<dbReference type="STRING" id="5888.A0C9J6"/>
<organism evidence="6 7">
    <name type="scientific">Paramecium tetraurelia</name>
    <dbReference type="NCBI Taxonomy" id="5888"/>
    <lineage>
        <taxon>Eukaryota</taxon>
        <taxon>Sar</taxon>
        <taxon>Alveolata</taxon>
        <taxon>Ciliophora</taxon>
        <taxon>Intramacronucleata</taxon>
        <taxon>Oligohymenophorea</taxon>
        <taxon>Peniculida</taxon>
        <taxon>Parameciidae</taxon>
        <taxon>Paramecium</taxon>
    </lineage>
</organism>
<protein>
    <recommendedName>
        <fullName evidence="5">Protein kinase domain-containing protein</fullName>
    </recommendedName>
</protein>
<name>A0C9J6_PARTE</name>
<evidence type="ECO:0000313" key="7">
    <source>
        <dbReference type="Proteomes" id="UP000000600"/>
    </source>
</evidence>
<evidence type="ECO:0000256" key="4">
    <source>
        <dbReference type="RuleBase" id="RU000304"/>
    </source>
</evidence>
<comment type="similarity">
    <text evidence="4">Belongs to the protein kinase superfamily.</text>
</comment>
<dbReference type="OMA" id="HCGSLSH"/>
<dbReference type="GO" id="GO:0005524">
    <property type="term" value="F:ATP binding"/>
    <property type="evidence" value="ECO:0007669"/>
    <property type="project" value="UniProtKB-UniRule"/>
</dbReference>